<dbReference type="PRINTS" id="PR00506">
    <property type="entry name" value="D21N6MTFRASE"/>
</dbReference>
<dbReference type="Pfam" id="PF01555">
    <property type="entry name" value="N6_N4_Mtase"/>
    <property type="match status" value="1"/>
</dbReference>
<organism evidence="6 7">
    <name type="scientific">Metabacillus bambusae</name>
    <dbReference type="NCBI Taxonomy" id="2795218"/>
    <lineage>
        <taxon>Bacteria</taxon>
        <taxon>Bacillati</taxon>
        <taxon>Bacillota</taxon>
        <taxon>Bacilli</taxon>
        <taxon>Bacillales</taxon>
        <taxon>Bacillaceae</taxon>
        <taxon>Metabacillus</taxon>
    </lineage>
</organism>
<keyword evidence="3" id="KW-0949">S-adenosyl-L-methionine</keyword>
<evidence type="ECO:0000256" key="2">
    <source>
        <dbReference type="ARBA" id="ARBA00022679"/>
    </source>
</evidence>
<comment type="caution">
    <text evidence="6">The sequence shown here is derived from an EMBL/GenBank/DDBJ whole genome shotgun (WGS) entry which is preliminary data.</text>
</comment>
<gene>
    <name evidence="6" type="ORF">I7822_20135</name>
</gene>
<keyword evidence="1" id="KW-0489">Methyltransferase</keyword>
<protein>
    <submittedName>
        <fullName evidence="6">Site-specific DNA-methyltransferase</fullName>
    </submittedName>
</protein>
<dbReference type="RefSeq" id="WP_207980866.1">
    <property type="nucleotide sequence ID" value="NZ_JAGDEL010000018.1"/>
</dbReference>
<reference evidence="6 7" key="1">
    <citation type="submission" date="2021-03" db="EMBL/GenBank/DDBJ databases">
        <title>Whole genome sequence of Metabacillus bambusae BG109.</title>
        <authorList>
            <person name="Jeong J.W."/>
        </authorList>
    </citation>
    <scope>NUCLEOTIDE SEQUENCE [LARGE SCALE GENOMIC DNA]</scope>
    <source>
        <strain evidence="6 7">BG109</strain>
    </source>
</reference>
<name>A0ABS3N6S6_9BACI</name>
<dbReference type="SUPFAM" id="SSF53335">
    <property type="entry name" value="S-adenosyl-L-methionine-dependent methyltransferases"/>
    <property type="match status" value="1"/>
</dbReference>
<evidence type="ECO:0000256" key="3">
    <source>
        <dbReference type="ARBA" id="ARBA00022691"/>
    </source>
</evidence>
<evidence type="ECO:0000313" key="7">
    <source>
        <dbReference type="Proteomes" id="UP000663981"/>
    </source>
</evidence>
<accession>A0ABS3N6S6</accession>
<dbReference type="InterPro" id="IPR002295">
    <property type="entry name" value="N4/N6-MTase_EcoPI_Mod-like"/>
</dbReference>
<dbReference type="InterPro" id="IPR029063">
    <property type="entry name" value="SAM-dependent_MTases_sf"/>
</dbReference>
<dbReference type="Gene3D" id="3.40.50.150">
    <property type="entry name" value="Vaccinia Virus protein VP39"/>
    <property type="match status" value="1"/>
</dbReference>
<dbReference type="InterPro" id="IPR002941">
    <property type="entry name" value="DNA_methylase_N4/N6"/>
</dbReference>
<keyword evidence="2" id="KW-0808">Transferase</keyword>
<evidence type="ECO:0000313" key="6">
    <source>
        <dbReference type="EMBL" id="MBO1513934.1"/>
    </source>
</evidence>
<dbReference type="Proteomes" id="UP000663981">
    <property type="component" value="Unassembled WGS sequence"/>
</dbReference>
<proteinExistence type="predicted"/>
<feature type="domain" description="DNA methylase N-4/N-6" evidence="5">
    <location>
        <begin position="36"/>
        <end position="244"/>
    </location>
</feature>
<evidence type="ECO:0000256" key="1">
    <source>
        <dbReference type="ARBA" id="ARBA00022603"/>
    </source>
</evidence>
<dbReference type="EMBL" id="JAGDEL010000018">
    <property type="protein sequence ID" value="MBO1513934.1"/>
    <property type="molecule type" value="Genomic_DNA"/>
</dbReference>
<evidence type="ECO:0000259" key="5">
    <source>
        <dbReference type="Pfam" id="PF01555"/>
    </source>
</evidence>
<keyword evidence="4" id="KW-0680">Restriction system</keyword>
<sequence>MNIYPDLDIINRSFVLGDNQHIMKQLIDKGYSGKFDMIYLDGPFNSGLIFSMHNDQGIEFVHPWDEAKSIRDHFQPNLYLEDYKIRMELAKELLSDTGLIVLQTNQIMGHYVKIKLDEVFGKAHCLMEVIWKHSQTPWTFGIDQFGYQHETLFFYSKTSNYSKKKDIVYPSVWDDVGGYDLGEENTYFPSQKPEALLKRVIKATTQEGDLVGDFYSGSGTIPYVAEKLNRRWFACDNHAYSLKTMEKRFSKRNITIHVHSLVERFNPNYLNGTTYTKKTAIPFSMYELETLKEFAGDQVTNIYAQSYLSDIDLQVNGHITFNLLMPSMGDSISEENLGTISRPILIETKDGYSLKIENPLEWILYHVVHVERNKFNMIHINEKTNSYKKERETLISQAKEIENQINSKWIQSIEHVGNFVRIIDVFGYSYMLNKVRNSQ</sequence>
<keyword evidence="7" id="KW-1185">Reference proteome</keyword>
<evidence type="ECO:0000256" key="4">
    <source>
        <dbReference type="ARBA" id="ARBA00022747"/>
    </source>
</evidence>